<evidence type="ECO:0000256" key="6">
    <source>
        <dbReference type="ARBA" id="ARBA00023033"/>
    </source>
</evidence>
<dbReference type="InterPro" id="IPR002397">
    <property type="entry name" value="Cyt_P450_B"/>
</dbReference>
<dbReference type="InterPro" id="IPR001128">
    <property type="entry name" value="Cyt_P450"/>
</dbReference>
<dbReference type="PANTHER" id="PTHR46696:SF1">
    <property type="entry name" value="CYTOCHROME P450 YJIB-RELATED"/>
    <property type="match status" value="1"/>
</dbReference>
<evidence type="ECO:0000313" key="9">
    <source>
        <dbReference type="Proteomes" id="UP000571817"/>
    </source>
</evidence>
<dbReference type="RefSeq" id="WP_208053047.1">
    <property type="nucleotide sequence ID" value="NZ_JACCFW010000001.1"/>
</dbReference>
<keyword evidence="9" id="KW-1185">Reference proteome</keyword>
<dbReference type="SUPFAM" id="SSF48264">
    <property type="entry name" value="Cytochrome P450"/>
    <property type="match status" value="1"/>
</dbReference>
<comment type="caution">
    <text evidence="8">The sequence shown here is derived from an EMBL/GenBank/DDBJ whole genome shotgun (WGS) entry which is preliminary data.</text>
</comment>
<dbReference type="FunFam" id="1.10.630.10:FF:000018">
    <property type="entry name" value="Cytochrome P450 monooxygenase"/>
    <property type="match status" value="1"/>
</dbReference>
<evidence type="ECO:0000256" key="1">
    <source>
        <dbReference type="ARBA" id="ARBA00010617"/>
    </source>
</evidence>
<dbReference type="GO" id="GO:0004497">
    <property type="term" value="F:monooxygenase activity"/>
    <property type="evidence" value="ECO:0007669"/>
    <property type="project" value="UniProtKB-KW"/>
</dbReference>
<protein>
    <recommendedName>
        <fullName evidence="10">Cytochrome P450</fullName>
    </recommendedName>
</protein>
<dbReference type="PRINTS" id="PR00385">
    <property type="entry name" value="P450"/>
</dbReference>
<dbReference type="PANTHER" id="PTHR46696">
    <property type="entry name" value="P450, PUTATIVE (EUROFUNG)-RELATED"/>
    <property type="match status" value="1"/>
</dbReference>
<dbReference type="EMBL" id="JACCFW010000001">
    <property type="protein sequence ID" value="NYJ75331.1"/>
    <property type="molecule type" value="Genomic_DNA"/>
</dbReference>
<name>A0A853DKT5_9MICO</name>
<keyword evidence="2 7" id="KW-0349">Heme</keyword>
<dbReference type="GO" id="GO:0020037">
    <property type="term" value="F:heme binding"/>
    <property type="evidence" value="ECO:0007669"/>
    <property type="project" value="InterPro"/>
</dbReference>
<dbReference type="GO" id="GO:0016705">
    <property type="term" value="F:oxidoreductase activity, acting on paired donors, with incorporation or reduction of molecular oxygen"/>
    <property type="evidence" value="ECO:0007669"/>
    <property type="project" value="InterPro"/>
</dbReference>
<dbReference type="CDD" id="cd20625">
    <property type="entry name" value="CYP164-like"/>
    <property type="match status" value="1"/>
</dbReference>
<comment type="similarity">
    <text evidence="1 7">Belongs to the cytochrome P450 family.</text>
</comment>
<evidence type="ECO:0008006" key="10">
    <source>
        <dbReference type="Google" id="ProtNLM"/>
    </source>
</evidence>
<evidence type="ECO:0000256" key="4">
    <source>
        <dbReference type="ARBA" id="ARBA00023002"/>
    </source>
</evidence>
<dbReference type="PROSITE" id="PS00086">
    <property type="entry name" value="CYTOCHROME_P450"/>
    <property type="match status" value="1"/>
</dbReference>
<keyword evidence="6 7" id="KW-0503">Monooxygenase</keyword>
<keyword evidence="3 7" id="KW-0479">Metal-binding</keyword>
<keyword evidence="5 7" id="KW-0408">Iron</keyword>
<evidence type="ECO:0000256" key="3">
    <source>
        <dbReference type="ARBA" id="ARBA00022723"/>
    </source>
</evidence>
<dbReference type="Proteomes" id="UP000571817">
    <property type="component" value="Unassembled WGS sequence"/>
</dbReference>
<gene>
    <name evidence="8" type="ORF">HNR15_002294</name>
</gene>
<proteinExistence type="inferred from homology"/>
<dbReference type="Pfam" id="PF00067">
    <property type="entry name" value="p450"/>
    <property type="match status" value="1"/>
</dbReference>
<dbReference type="GO" id="GO:0005506">
    <property type="term" value="F:iron ion binding"/>
    <property type="evidence" value="ECO:0007669"/>
    <property type="project" value="InterPro"/>
</dbReference>
<accession>A0A853DKT5</accession>
<dbReference type="Gene3D" id="1.10.630.10">
    <property type="entry name" value="Cytochrome P450"/>
    <property type="match status" value="1"/>
</dbReference>
<dbReference type="AlphaFoldDB" id="A0A853DKT5"/>
<keyword evidence="4 7" id="KW-0560">Oxidoreductase</keyword>
<evidence type="ECO:0000256" key="5">
    <source>
        <dbReference type="ARBA" id="ARBA00023004"/>
    </source>
</evidence>
<dbReference type="InterPro" id="IPR036396">
    <property type="entry name" value="Cyt_P450_sf"/>
</dbReference>
<evidence type="ECO:0000256" key="2">
    <source>
        <dbReference type="ARBA" id="ARBA00022617"/>
    </source>
</evidence>
<organism evidence="8 9">
    <name type="scientific">Allobranchiibius huperziae</name>
    <dbReference type="NCBI Taxonomy" id="1874116"/>
    <lineage>
        <taxon>Bacteria</taxon>
        <taxon>Bacillati</taxon>
        <taxon>Actinomycetota</taxon>
        <taxon>Actinomycetes</taxon>
        <taxon>Micrococcales</taxon>
        <taxon>Dermacoccaceae</taxon>
        <taxon>Allobranchiibius</taxon>
    </lineage>
</organism>
<dbReference type="PRINTS" id="PR00359">
    <property type="entry name" value="BP450"/>
</dbReference>
<evidence type="ECO:0000313" key="8">
    <source>
        <dbReference type="EMBL" id="NYJ75331.1"/>
    </source>
</evidence>
<dbReference type="InterPro" id="IPR017972">
    <property type="entry name" value="Cyt_P450_CS"/>
</dbReference>
<sequence>MERPGLITQLGMARSFIKDVYVARAKTEYGARVLRAPVARAITWPGRLDPYPYFDQVRDQAPLSPSPREPNVHLSATHDVCKHILKSREFGVGGRTIVGKDEVEFSMSLLEMDPPEHTRLRRVAAPAFTPRRLTAYGTTIEKTVHERLDAVPPGASFDLIRQLAGPLPIRIISELIGVPEADDGLFLRWGTALGSALEGVHSLRHAQQVLSAKLGLDAMFERLVQERRADPRDDMLSMLVAEEGGAVRPEEILPLCTLLLVAGFETTVNLIGNAVLALMRNPDQWELLAGDPATYAPRVVEETLRYDPPIQFTDRVALQDSTIGGYDVPAGDRVLCILAGANRDPARFARPNFFDITRTDNSDHLAFSGGVHYCVGAPLARLEAEVALQVLAERMPTLHFAAKPKRRNSVTIRGLRSLPVTAGA</sequence>
<reference evidence="8 9" key="1">
    <citation type="submission" date="2020-07" db="EMBL/GenBank/DDBJ databases">
        <title>Sequencing the genomes of 1000 actinobacteria strains.</title>
        <authorList>
            <person name="Klenk H.-P."/>
        </authorList>
    </citation>
    <scope>NUCLEOTIDE SEQUENCE [LARGE SCALE GENOMIC DNA]</scope>
    <source>
        <strain evidence="8 9">DSM 29531</strain>
    </source>
</reference>
<evidence type="ECO:0000256" key="7">
    <source>
        <dbReference type="RuleBase" id="RU000461"/>
    </source>
</evidence>